<reference evidence="11" key="1">
    <citation type="submission" date="2020-06" db="EMBL/GenBank/DDBJ databases">
        <authorList>
            <consortium name="Wellcome Sanger Institute Data Sharing"/>
        </authorList>
    </citation>
    <scope>NUCLEOTIDE SEQUENCE [LARGE SCALE GENOMIC DNA]</scope>
</reference>
<dbReference type="SMART" id="SM00159">
    <property type="entry name" value="PTX"/>
    <property type="match status" value="1"/>
</dbReference>
<dbReference type="InterPro" id="IPR051005">
    <property type="entry name" value="Pentraxin_domain"/>
</dbReference>
<dbReference type="GeneID" id="114463100"/>
<keyword evidence="7" id="KW-1015">Disulfide bond</keyword>
<evidence type="ECO:0000256" key="8">
    <source>
        <dbReference type="ARBA" id="ARBA00038102"/>
    </source>
</evidence>
<dbReference type="OrthoDB" id="547680at2759"/>
<dbReference type="Proteomes" id="UP000694680">
    <property type="component" value="Chromosome 5"/>
</dbReference>
<evidence type="ECO:0000256" key="1">
    <source>
        <dbReference type="ARBA" id="ARBA00001913"/>
    </source>
</evidence>
<feature type="domain" description="Pentraxin (PTX)" evidence="10">
    <location>
        <begin position="75"/>
        <end position="265"/>
    </location>
</feature>
<evidence type="ECO:0000256" key="4">
    <source>
        <dbReference type="ARBA" id="ARBA00022723"/>
    </source>
</evidence>
<keyword evidence="4" id="KW-0479">Metal-binding</keyword>
<dbReference type="InterPro" id="IPR001759">
    <property type="entry name" value="PTX_dom"/>
</dbReference>
<proteinExistence type="inferred from homology"/>
<sequence length="301" mass="33632">MDLNMVFHILMLIGSALLGPGEATTSKTTTTRRTTITTVTSPAPSGKDLTGKMFTLSRSSGSVSFYPPTYAYSLDSAPMYWTTSRPTSSWTTVKPSPTRGVSVCVRFVADFNSGDVNLFTLSPSSTPLSVAVSSTSRFTLTFNNYNNAYFSVDKLFVSLPLDTWSSVCLTFSSVSKVVQVFNGSQMSIRRVLSNQQFQWSGEPVLKFPGFDGQLSDVQVWDYPLTFSEVYDYMAFSRWSRGSVLSWSSIAFYTTGSALLEDSFYPNLQRKLNAGAERKDMKRKKNRLIFRVEKFLQDNQAF</sequence>
<keyword evidence="5 9" id="KW-0732">Signal</keyword>
<evidence type="ECO:0000313" key="12">
    <source>
        <dbReference type="Proteomes" id="UP000694680"/>
    </source>
</evidence>
<comment type="similarity">
    <text evidence="8">Belongs to the pentraxin family.</text>
</comment>
<gene>
    <name evidence="11" type="primary">LOC114463100</name>
</gene>
<comment type="cofactor">
    <cofactor evidence="1">
        <name>Ca(2+)</name>
        <dbReference type="ChEBI" id="CHEBI:29108"/>
    </cofactor>
</comment>
<dbReference type="PANTHER" id="PTHR45869:SF7">
    <property type="entry name" value="C-REACTIVE PROTEIN"/>
    <property type="match status" value="1"/>
</dbReference>
<dbReference type="SUPFAM" id="SSF49899">
    <property type="entry name" value="Concanavalin A-like lectins/glucanases"/>
    <property type="match status" value="1"/>
</dbReference>
<keyword evidence="3" id="KW-0964">Secreted</keyword>
<feature type="signal peptide" evidence="9">
    <location>
        <begin position="1"/>
        <end position="23"/>
    </location>
</feature>
<dbReference type="InterPro" id="IPR013320">
    <property type="entry name" value="ConA-like_dom_sf"/>
</dbReference>
<protein>
    <submittedName>
        <fullName evidence="11">C-reactive protein-like</fullName>
    </submittedName>
</protein>
<name>A0A8C5D6E9_GOUWI</name>
<dbReference type="Ensembl" id="ENSGWIT00000001119.1">
    <property type="protein sequence ID" value="ENSGWIP00000001033.1"/>
    <property type="gene ID" value="ENSGWIG00000000633.1"/>
</dbReference>
<keyword evidence="6" id="KW-0106">Calcium</keyword>
<evidence type="ECO:0000256" key="5">
    <source>
        <dbReference type="ARBA" id="ARBA00022729"/>
    </source>
</evidence>
<reference evidence="11" key="2">
    <citation type="submission" date="2025-08" db="UniProtKB">
        <authorList>
            <consortium name="Ensembl"/>
        </authorList>
    </citation>
    <scope>IDENTIFICATION</scope>
</reference>
<dbReference type="GO" id="GO:0046872">
    <property type="term" value="F:metal ion binding"/>
    <property type="evidence" value="ECO:0007669"/>
    <property type="project" value="UniProtKB-KW"/>
</dbReference>
<feature type="chain" id="PRO_5034596634" evidence="9">
    <location>
        <begin position="24"/>
        <end position="301"/>
    </location>
</feature>
<dbReference type="AlphaFoldDB" id="A0A8C5D6E9"/>
<reference evidence="11" key="3">
    <citation type="submission" date="2025-09" db="UniProtKB">
        <authorList>
            <consortium name="Ensembl"/>
        </authorList>
    </citation>
    <scope>IDENTIFICATION</scope>
</reference>
<keyword evidence="12" id="KW-1185">Reference proteome</keyword>
<evidence type="ECO:0000256" key="9">
    <source>
        <dbReference type="SAM" id="SignalP"/>
    </source>
</evidence>
<evidence type="ECO:0000313" key="11">
    <source>
        <dbReference type="Ensembl" id="ENSGWIP00000001033.1"/>
    </source>
</evidence>
<evidence type="ECO:0000256" key="6">
    <source>
        <dbReference type="ARBA" id="ARBA00022837"/>
    </source>
</evidence>
<dbReference type="PANTHER" id="PTHR45869">
    <property type="entry name" value="C-REACTIVE PROTEIN-RELATED"/>
    <property type="match status" value="1"/>
</dbReference>
<accession>A0A8C5D6E9</accession>
<evidence type="ECO:0000256" key="3">
    <source>
        <dbReference type="ARBA" id="ARBA00022525"/>
    </source>
</evidence>
<comment type="subcellular location">
    <subcellularLocation>
        <location evidence="2">Secreted</location>
    </subcellularLocation>
</comment>
<evidence type="ECO:0000259" key="10">
    <source>
        <dbReference type="SMART" id="SM00159"/>
    </source>
</evidence>
<evidence type="ECO:0000256" key="2">
    <source>
        <dbReference type="ARBA" id="ARBA00004613"/>
    </source>
</evidence>
<dbReference type="Gene3D" id="2.60.120.200">
    <property type="match status" value="1"/>
</dbReference>
<dbReference type="RefSeq" id="XP_028302163.1">
    <property type="nucleotide sequence ID" value="XM_028446362.1"/>
</dbReference>
<organism evidence="11 12">
    <name type="scientific">Gouania willdenowi</name>
    <name type="common">Blunt-snouted clingfish</name>
    <name type="synonym">Lepadogaster willdenowi</name>
    <dbReference type="NCBI Taxonomy" id="441366"/>
    <lineage>
        <taxon>Eukaryota</taxon>
        <taxon>Metazoa</taxon>
        <taxon>Chordata</taxon>
        <taxon>Craniata</taxon>
        <taxon>Vertebrata</taxon>
        <taxon>Euteleostomi</taxon>
        <taxon>Actinopterygii</taxon>
        <taxon>Neopterygii</taxon>
        <taxon>Teleostei</taxon>
        <taxon>Neoteleostei</taxon>
        <taxon>Acanthomorphata</taxon>
        <taxon>Ovalentaria</taxon>
        <taxon>Blenniimorphae</taxon>
        <taxon>Blenniiformes</taxon>
        <taxon>Gobiesocoidei</taxon>
        <taxon>Gobiesocidae</taxon>
        <taxon>Gobiesocinae</taxon>
        <taxon>Gouania</taxon>
    </lineage>
</organism>
<dbReference type="Pfam" id="PF13385">
    <property type="entry name" value="Laminin_G_3"/>
    <property type="match status" value="1"/>
</dbReference>
<evidence type="ECO:0000256" key="7">
    <source>
        <dbReference type="ARBA" id="ARBA00023157"/>
    </source>
</evidence>
<dbReference type="GO" id="GO:0005576">
    <property type="term" value="C:extracellular region"/>
    <property type="evidence" value="ECO:0007669"/>
    <property type="project" value="UniProtKB-SubCell"/>
</dbReference>